<dbReference type="Proteomes" id="UP000475385">
    <property type="component" value="Unassembled WGS sequence"/>
</dbReference>
<comment type="caution">
    <text evidence="2">The sequence shown here is derived from an EMBL/GenBank/DDBJ whole genome shotgun (WGS) entry which is preliminary data.</text>
</comment>
<feature type="chain" id="PRO_5026912663" evidence="1">
    <location>
        <begin position="21"/>
        <end position="148"/>
    </location>
</feature>
<evidence type="ECO:0000313" key="2">
    <source>
        <dbReference type="EMBL" id="NGM23377.1"/>
    </source>
</evidence>
<keyword evidence="3" id="KW-1185">Reference proteome</keyword>
<gene>
    <name evidence="2" type="ORF">G3576_25415</name>
</gene>
<accession>A0A6M1LTB2</accession>
<protein>
    <submittedName>
        <fullName evidence="2">YHS domain protein</fullName>
    </submittedName>
</protein>
<dbReference type="AlphaFoldDB" id="A0A6M1LTB2"/>
<reference evidence="2 3" key="1">
    <citation type="submission" date="2020-02" db="EMBL/GenBank/DDBJ databases">
        <authorList>
            <person name="Kim H.M."/>
            <person name="Jeon C.O."/>
        </authorList>
    </citation>
    <scope>NUCLEOTIDE SEQUENCE [LARGE SCALE GENOMIC DNA]</scope>
    <source>
        <strain evidence="2 3">PeD5</strain>
    </source>
</reference>
<dbReference type="EMBL" id="JAAIKB010000014">
    <property type="protein sequence ID" value="NGM23377.1"/>
    <property type="molecule type" value="Genomic_DNA"/>
</dbReference>
<evidence type="ECO:0000313" key="3">
    <source>
        <dbReference type="Proteomes" id="UP000475385"/>
    </source>
</evidence>
<dbReference type="RefSeq" id="WP_164697289.1">
    <property type="nucleotide sequence ID" value="NZ_JAAIKB010000014.1"/>
</dbReference>
<sequence>MLRRSLFTLAAIPFITPALAMPRVRAVNNAAGIALRGYDTVAWFTEGAPRRGSAAFAVEHAGATWHFAHARHQALFAANPTAFAPAFGGFCAFGVARGYKVDIDPEAWHIEAGTLYLNYDLGVQRQWRRDIPGHIARATANWPRLAEA</sequence>
<feature type="signal peptide" evidence="1">
    <location>
        <begin position="1"/>
        <end position="20"/>
    </location>
</feature>
<evidence type="ECO:0000256" key="1">
    <source>
        <dbReference type="SAM" id="SignalP"/>
    </source>
</evidence>
<proteinExistence type="predicted"/>
<reference evidence="2 3" key="2">
    <citation type="submission" date="2020-03" db="EMBL/GenBank/DDBJ databases">
        <title>Roseomonas stagni sp. nov., isolated from pond water in Japan.</title>
        <authorList>
            <person name="Furuhata K."/>
            <person name="Miyamoto H."/>
            <person name="Goto K."/>
        </authorList>
    </citation>
    <scope>NUCLEOTIDE SEQUENCE [LARGE SCALE GENOMIC DNA]</scope>
    <source>
        <strain evidence="2 3">PeD5</strain>
    </source>
</reference>
<organism evidence="2 3">
    <name type="scientific">Falsiroseomonas algicola</name>
    <dbReference type="NCBI Taxonomy" id="2716930"/>
    <lineage>
        <taxon>Bacteria</taxon>
        <taxon>Pseudomonadati</taxon>
        <taxon>Pseudomonadota</taxon>
        <taxon>Alphaproteobacteria</taxon>
        <taxon>Acetobacterales</taxon>
        <taxon>Roseomonadaceae</taxon>
        <taxon>Falsiroseomonas</taxon>
    </lineage>
</organism>
<name>A0A6M1LTB2_9PROT</name>
<dbReference type="NCBIfam" id="NF041384">
    <property type="entry name" value="YHS_seleno_dom"/>
    <property type="match status" value="1"/>
</dbReference>
<keyword evidence="1" id="KW-0732">Signal</keyword>